<evidence type="ECO:0000256" key="1">
    <source>
        <dbReference type="SAM" id="Coils"/>
    </source>
</evidence>
<dbReference type="AlphaFoldDB" id="A0A1V2UV90"/>
<proteinExistence type="predicted"/>
<reference evidence="2 3" key="1">
    <citation type="submission" date="2015-07" db="EMBL/GenBank/DDBJ databases">
        <title>Acinetobacter yuneri, a novel member of Acinetobacter calcoaceticus-Acinetobacter baumannii complex isolated from clinical specimen.</title>
        <authorList>
            <person name="Yu Y."/>
        </authorList>
    </citation>
    <scope>NUCLEOTIDE SEQUENCE [LARGE SCALE GENOMIC DNA]</scope>
    <source>
        <strain evidence="2 3">A362</strain>
    </source>
</reference>
<gene>
    <name evidence="2" type="ORF">AC058_13480</name>
</gene>
<comment type="caution">
    <text evidence="2">The sequence shown here is derived from an EMBL/GenBank/DDBJ whole genome shotgun (WGS) entry which is preliminary data.</text>
</comment>
<accession>A0A1V2UV90</accession>
<protein>
    <submittedName>
        <fullName evidence="2">Uncharacterized protein</fullName>
    </submittedName>
</protein>
<evidence type="ECO:0000313" key="2">
    <source>
        <dbReference type="EMBL" id="ONN53885.1"/>
    </source>
</evidence>
<dbReference type="EMBL" id="LFZS01000008">
    <property type="protein sequence ID" value="ONN53885.1"/>
    <property type="molecule type" value="Genomic_DNA"/>
</dbReference>
<keyword evidence="3" id="KW-1185">Reference proteome</keyword>
<sequence>MNLERHVYTEEEAVELRRAHALAKSILGHSYPQNIIEAAEKWYEEELQRIITGEITQEEVESELLHQWNKKVALQQRISELEKELKVGQEILNNWKNKEDPLFERHKSCVEGILSRLVNIKCQLIEER</sequence>
<feature type="coiled-coil region" evidence="1">
    <location>
        <begin position="71"/>
        <end position="98"/>
    </location>
</feature>
<dbReference type="Proteomes" id="UP000189376">
    <property type="component" value="Unassembled WGS sequence"/>
</dbReference>
<dbReference type="RefSeq" id="WP_077169659.1">
    <property type="nucleotide sequence ID" value="NZ_LFZS01000008.1"/>
</dbReference>
<name>A0A1V2UV90_9GAMM</name>
<evidence type="ECO:0000313" key="3">
    <source>
        <dbReference type="Proteomes" id="UP000189376"/>
    </source>
</evidence>
<organism evidence="2 3">
    <name type="scientific">Acinetobacter genomosp. 33YU</name>
    <dbReference type="NCBI Taxonomy" id="1675530"/>
    <lineage>
        <taxon>Bacteria</taxon>
        <taxon>Pseudomonadati</taxon>
        <taxon>Pseudomonadota</taxon>
        <taxon>Gammaproteobacteria</taxon>
        <taxon>Moraxellales</taxon>
        <taxon>Moraxellaceae</taxon>
        <taxon>Acinetobacter</taxon>
    </lineage>
</organism>
<keyword evidence="1" id="KW-0175">Coiled coil</keyword>